<protein>
    <submittedName>
        <fullName evidence="2">DJ-1/PfpI family protein</fullName>
    </submittedName>
</protein>
<reference evidence="2 3" key="1">
    <citation type="submission" date="2020-11" db="EMBL/GenBank/DDBJ databases">
        <title>Fusibacter basophilias sp. nov.</title>
        <authorList>
            <person name="Qiu D."/>
        </authorList>
    </citation>
    <scope>NUCLEOTIDE SEQUENCE [LARGE SCALE GENOMIC DNA]</scope>
    <source>
        <strain evidence="2 3">Q10-2</strain>
    </source>
</reference>
<dbReference type="EMBL" id="JADKNH010000001">
    <property type="protein sequence ID" value="MBF4691912.1"/>
    <property type="molecule type" value="Genomic_DNA"/>
</dbReference>
<dbReference type="Gene3D" id="3.40.50.880">
    <property type="match status" value="1"/>
</dbReference>
<feature type="domain" description="DJ-1/PfpI" evidence="1">
    <location>
        <begin position="2"/>
        <end position="158"/>
    </location>
</feature>
<dbReference type="PANTHER" id="PTHR43130">
    <property type="entry name" value="ARAC-FAMILY TRANSCRIPTIONAL REGULATOR"/>
    <property type="match status" value="1"/>
</dbReference>
<dbReference type="InterPro" id="IPR002818">
    <property type="entry name" value="DJ-1/PfpI"/>
</dbReference>
<dbReference type="PANTHER" id="PTHR43130:SF3">
    <property type="entry name" value="HTH-TYPE TRANSCRIPTIONAL REGULATOR RV1931C"/>
    <property type="match status" value="1"/>
</dbReference>
<dbReference type="SUPFAM" id="SSF52317">
    <property type="entry name" value="Class I glutamine amidotransferase-like"/>
    <property type="match status" value="1"/>
</dbReference>
<evidence type="ECO:0000313" key="3">
    <source>
        <dbReference type="Proteomes" id="UP000614200"/>
    </source>
</evidence>
<comment type="caution">
    <text evidence="2">The sequence shown here is derived from an EMBL/GenBank/DDBJ whole genome shotgun (WGS) entry which is preliminary data.</text>
</comment>
<dbReference type="Pfam" id="PF01965">
    <property type="entry name" value="DJ-1_PfpI"/>
    <property type="match status" value="1"/>
</dbReference>
<dbReference type="RefSeq" id="WP_194700142.1">
    <property type="nucleotide sequence ID" value="NZ_JADKNH010000001.1"/>
</dbReference>
<sequence>MKTYVLIYEGFVQFEVVLANYFMKTVGDIITVGLTDQPVTSQEGFITIPHITLNEVNVDNVDLLIIPGGDPKSFENNKSLSNLLQNLHAKKVKIGGICSGTLALANSGLLKGLKYTTPLPITEFSVFDPNNYLDQNIVVSGNIITAKANGYVDFGLEIGKMMSIYKDDADYEETIQFFKYFKG</sequence>
<dbReference type="InterPro" id="IPR029062">
    <property type="entry name" value="Class_I_gatase-like"/>
</dbReference>
<evidence type="ECO:0000313" key="2">
    <source>
        <dbReference type="EMBL" id="MBF4691912.1"/>
    </source>
</evidence>
<dbReference type="Proteomes" id="UP000614200">
    <property type="component" value="Unassembled WGS sequence"/>
</dbReference>
<accession>A0ABR9ZN66</accession>
<name>A0ABR9ZN66_9FIRM</name>
<evidence type="ECO:0000259" key="1">
    <source>
        <dbReference type="Pfam" id="PF01965"/>
    </source>
</evidence>
<gene>
    <name evidence="2" type="ORF">ISU02_02225</name>
</gene>
<proteinExistence type="predicted"/>
<keyword evidence="3" id="KW-1185">Reference proteome</keyword>
<organism evidence="2 3">
    <name type="scientific">Fusibacter ferrireducens</name>
    <dbReference type="NCBI Taxonomy" id="2785058"/>
    <lineage>
        <taxon>Bacteria</taxon>
        <taxon>Bacillati</taxon>
        <taxon>Bacillota</taxon>
        <taxon>Clostridia</taxon>
        <taxon>Eubacteriales</taxon>
        <taxon>Eubacteriales Family XII. Incertae Sedis</taxon>
        <taxon>Fusibacter</taxon>
    </lineage>
</organism>
<dbReference type="InterPro" id="IPR052158">
    <property type="entry name" value="INH-QAR"/>
</dbReference>